<feature type="domain" description="Ricin B lectin" evidence="1">
    <location>
        <begin position="6"/>
        <end position="79"/>
    </location>
</feature>
<accession>A0A0C9W7Q4</accession>
<dbReference type="Proteomes" id="UP000053820">
    <property type="component" value="Unassembled WGS sequence"/>
</dbReference>
<evidence type="ECO:0000259" key="1">
    <source>
        <dbReference type="Pfam" id="PF14200"/>
    </source>
</evidence>
<evidence type="ECO:0000313" key="2">
    <source>
        <dbReference type="EMBL" id="KIJ63293.1"/>
    </source>
</evidence>
<proteinExistence type="predicted"/>
<dbReference type="InterPro" id="IPR035992">
    <property type="entry name" value="Ricin_B-like_lectins"/>
</dbReference>
<evidence type="ECO:0000313" key="3">
    <source>
        <dbReference type="Proteomes" id="UP000053820"/>
    </source>
</evidence>
<keyword evidence="3" id="KW-1185">Reference proteome</keyword>
<reference evidence="2 3" key="1">
    <citation type="submission" date="2014-04" db="EMBL/GenBank/DDBJ databases">
        <title>Evolutionary Origins and Diversification of the Mycorrhizal Mutualists.</title>
        <authorList>
            <consortium name="DOE Joint Genome Institute"/>
            <consortium name="Mycorrhizal Genomics Consortium"/>
            <person name="Kohler A."/>
            <person name="Kuo A."/>
            <person name="Nagy L.G."/>
            <person name="Floudas D."/>
            <person name="Copeland A."/>
            <person name="Barry K.W."/>
            <person name="Cichocki N."/>
            <person name="Veneault-Fourrey C."/>
            <person name="LaButti K."/>
            <person name="Lindquist E.A."/>
            <person name="Lipzen A."/>
            <person name="Lundell T."/>
            <person name="Morin E."/>
            <person name="Murat C."/>
            <person name="Riley R."/>
            <person name="Ohm R."/>
            <person name="Sun H."/>
            <person name="Tunlid A."/>
            <person name="Henrissat B."/>
            <person name="Grigoriev I.V."/>
            <person name="Hibbett D.S."/>
            <person name="Martin F."/>
        </authorList>
    </citation>
    <scope>NUCLEOTIDE SEQUENCE [LARGE SCALE GENOMIC DNA]</scope>
    <source>
        <strain evidence="2 3">MD-312</strain>
    </source>
</reference>
<sequence length="142" mass="14979">MSVTIPTGTYLIKNANDGSYMTVANTGGAGIAVTLDYGTNTSGEIWNVTPTANGGYTIQNYGNGYFLTPSGAGVTTEDANHTWLIPTNSQIVYTFSIQDASSVANGLGMDSQTTGTPVLYEALSNNDNRQCWYFLAKEPVGA</sequence>
<name>A0A0C9W7Q4_9AGAM</name>
<organism evidence="2 3">
    <name type="scientific">Hydnomerulius pinastri MD-312</name>
    <dbReference type="NCBI Taxonomy" id="994086"/>
    <lineage>
        <taxon>Eukaryota</taxon>
        <taxon>Fungi</taxon>
        <taxon>Dikarya</taxon>
        <taxon>Basidiomycota</taxon>
        <taxon>Agaricomycotina</taxon>
        <taxon>Agaricomycetes</taxon>
        <taxon>Agaricomycetidae</taxon>
        <taxon>Boletales</taxon>
        <taxon>Boletales incertae sedis</taxon>
        <taxon>Leucogyrophana</taxon>
    </lineage>
</organism>
<protein>
    <recommendedName>
        <fullName evidence="1">Ricin B lectin domain-containing protein</fullName>
    </recommendedName>
</protein>
<dbReference type="SUPFAM" id="SSF50370">
    <property type="entry name" value="Ricin B-like lectins"/>
    <property type="match status" value="1"/>
</dbReference>
<dbReference type="Gene3D" id="2.80.10.50">
    <property type="match status" value="1"/>
</dbReference>
<dbReference type="InterPro" id="IPR000772">
    <property type="entry name" value="Ricin_B_lectin"/>
</dbReference>
<dbReference type="Pfam" id="PF14200">
    <property type="entry name" value="RicinB_lectin_2"/>
    <property type="match status" value="1"/>
</dbReference>
<dbReference type="EMBL" id="KN839851">
    <property type="protein sequence ID" value="KIJ63293.1"/>
    <property type="molecule type" value="Genomic_DNA"/>
</dbReference>
<dbReference type="HOGENOM" id="CLU_149477_0_0_1"/>
<gene>
    <name evidence="2" type="ORF">HYDPIDRAFT_168516</name>
</gene>
<dbReference type="AlphaFoldDB" id="A0A0C9W7Q4"/>